<protein>
    <submittedName>
        <fullName evidence="7">Helix-turn-helix domain-containing protein</fullName>
    </submittedName>
</protein>
<evidence type="ECO:0000256" key="4">
    <source>
        <dbReference type="PROSITE-ProRule" id="PRU00169"/>
    </source>
</evidence>
<keyword evidence="8" id="KW-1185">Reference proteome</keyword>
<dbReference type="PROSITE" id="PS01124">
    <property type="entry name" value="HTH_ARAC_FAMILY_2"/>
    <property type="match status" value="1"/>
</dbReference>
<feature type="modified residue" description="4-aspartylphosphate" evidence="4">
    <location>
        <position position="56"/>
    </location>
</feature>
<sequence length="589" mass="65695">MFKMLIVDDEPLVRLALQQMIDWEREGIVIAGEASDGREALELLRQQGDIDILLADMMMPRLDGVGLLRALSEDKELSGRIVPIILSAHNDYSFVREAFLLGALDYIVKADMEEAAILSVVRKAVSALEERRGAAIDMEAGADDVGVTGGVIRSRDERWLKELLTKEAAEFSDAAVASLGEELAKEWKGHAGVAVLKLAASSREESVHSFIRGAIDSVMKEAELPLALCRTERHEYALLSGWGWGVSGACSLSALHDRMHTVLGLIMTRMQKYMNVPVSIGVSDPGHRNRSWKYLYEQAHDMAEECYYAGFGHIFYAGASRTGSRLPLQSCEGDEDMTRLRAAIMHELKGASEADDGLGVEQSDRSARAGWLRLVDCGDRLSPLETAWEELCRLLNDPAQRSPQDVKRFWGDLLWELGSMLYMRDKRWEDIDGAGGGPHEALHSCDTFADTKEMIWSLLMRVKQLLSPYHSGQDAPPVYSAPVAQAKQFVDENFCEDVNLSLLSSIVGVSESYLSKQFAKEVGSNFIQYLTRLRMEEAKRLLQNDVKIVEVAERIGYWNPEHFSRLFKKMTGITPKDFKKKSTARLAGG</sequence>
<evidence type="ECO:0000259" key="6">
    <source>
        <dbReference type="PROSITE" id="PS50110"/>
    </source>
</evidence>
<dbReference type="Pfam" id="PF00072">
    <property type="entry name" value="Response_reg"/>
    <property type="match status" value="1"/>
</dbReference>
<name>A0ABW3HT83_9BACL</name>
<reference evidence="8" key="1">
    <citation type="journal article" date="2019" name="Int. J. Syst. Evol. Microbiol.">
        <title>The Global Catalogue of Microorganisms (GCM) 10K type strain sequencing project: providing services to taxonomists for standard genome sequencing and annotation.</title>
        <authorList>
            <consortium name="The Broad Institute Genomics Platform"/>
            <consortium name="The Broad Institute Genome Sequencing Center for Infectious Disease"/>
            <person name="Wu L."/>
            <person name="Ma J."/>
        </authorList>
    </citation>
    <scope>NUCLEOTIDE SEQUENCE [LARGE SCALE GENOMIC DNA]</scope>
    <source>
        <strain evidence="8">CCUG 59129</strain>
    </source>
</reference>
<evidence type="ECO:0000313" key="8">
    <source>
        <dbReference type="Proteomes" id="UP001596989"/>
    </source>
</evidence>
<dbReference type="PROSITE" id="PS00041">
    <property type="entry name" value="HTH_ARAC_FAMILY_1"/>
    <property type="match status" value="1"/>
</dbReference>
<dbReference type="RefSeq" id="WP_377565548.1">
    <property type="nucleotide sequence ID" value="NZ_JBHTJZ010000024.1"/>
</dbReference>
<dbReference type="SMART" id="SM00448">
    <property type="entry name" value="REC"/>
    <property type="match status" value="1"/>
</dbReference>
<dbReference type="Gene3D" id="1.10.10.60">
    <property type="entry name" value="Homeodomain-like"/>
    <property type="match status" value="2"/>
</dbReference>
<dbReference type="SMART" id="SM00342">
    <property type="entry name" value="HTH_ARAC"/>
    <property type="match status" value="1"/>
</dbReference>
<dbReference type="Gene3D" id="3.40.50.2300">
    <property type="match status" value="1"/>
</dbReference>
<dbReference type="CDD" id="cd17536">
    <property type="entry name" value="REC_YesN-like"/>
    <property type="match status" value="1"/>
</dbReference>
<proteinExistence type="predicted"/>
<dbReference type="SUPFAM" id="SSF52172">
    <property type="entry name" value="CheY-like"/>
    <property type="match status" value="1"/>
</dbReference>
<accession>A0ABW3HT83</accession>
<keyword evidence="4" id="KW-0597">Phosphoprotein</keyword>
<dbReference type="PRINTS" id="PR00032">
    <property type="entry name" value="HTHARAC"/>
</dbReference>
<dbReference type="PROSITE" id="PS50110">
    <property type="entry name" value="RESPONSE_REGULATORY"/>
    <property type="match status" value="1"/>
</dbReference>
<evidence type="ECO:0000256" key="1">
    <source>
        <dbReference type="ARBA" id="ARBA00023015"/>
    </source>
</evidence>
<dbReference type="PANTHER" id="PTHR43280:SF28">
    <property type="entry name" value="HTH-TYPE TRANSCRIPTIONAL ACTIVATOR RHAS"/>
    <property type="match status" value="1"/>
</dbReference>
<dbReference type="InterPro" id="IPR020449">
    <property type="entry name" value="Tscrpt_reg_AraC-type_HTH"/>
</dbReference>
<comment type="caution">
    <text evidence="7">The sequence shown here is derived from an EMBL/GenBank/DDBJ whole genome shotgun (WGS) entry which is preliminary data.</text>
</comment>
<keyword evidence="1" id="KW-0805">Transcription regulation</keyword>
<gene>
    <name evidence="7" type="ORF">ACFQ2I_15420</name>
</gene>
<dbReference type="InterPro" id="IPR001789">
    <property type="entry name" value="Sig_transdc_resp-reg_receiver"/>
</dbReference>
<dbReference type="PANTHER" id="PTHR43280">
    <property type="entry name" value="ARAC-FAMILY TRANSCRIPTIONAL REGULATOR"/>
    <property type="match status" value="1"/>
</dbReference>
<keyword evidence="3" id="KW-0804">Transcription</keyword>
<evidence type="ECO:0000313" key="7">
    <source>
        <dbReference type="EMBL" id="MFD0960779.1"/>
    </source>
</evidence>
<keyword evidence="2" id="KW-0238">DNA-binding</keyword>
<dbReference type="Pfam" id="PF12833">
    <property type="entry name" value="HTH_18"/>
    <property type="match status" value="1"/>
</dbReference>
<feature type="domain" description="Response regulatory" evidence="6">
    <location>
        <begin position="3"/>
        <end position="124"/>
    </location>
</feature>
<evidence type="ECO:0000259" key="5">
    <source>
        <dbReference type="PROSITE" id="PS01124"/>
    </source>
</evidence>
<dbReference type="EMBL" id="JBHTJZ010000024">
    <property type="protein sequence ID" value="MFD0960779.1"/>
    <property type="molecule type" value="Genomic_DNA"/>
</dbReference>
<evidence type="ECO:0000256" key="2">
    <source>
        <dbReference type="ARBA" id="ARBA00023125"/>
    </source>
</evidence>
<dbReference type="SUPFAM" id="SSF46689">
    <property type="entry name" value="Homeodomain-like"/>
    <property type="match status" value="2"/>
</dbReference>
<organism evidence="7 8">
    <name type="scientific">Paenibacillus chungangensis</name>
    <dbReference type="NCBI Taxonomy" id="696535"/>
    <lineage>
        <taxon>Bacteria</taxon>
        <taxon>Bacillati</taxon>
        <taxon>Bacillota</taxon>
        <taxon>Bacilli</taxon>
        <taxon>Bacillales</taxon>
        <taxon>Paenibacillaceae</taxon>
        <taxon>Paenibacillus</taxon>
    </lineage>
</organism>
<evidence type="ECO:0000256" key="3">
    <source>
        <dbReference type="ARBA" id="ARBA00023163"/>
    </source>
</evidence>
<dbReference type="InterPro" id="IPR018060">
    <property type="entry name" value="HTH_AraC"/>
</dbReference>
<dbReference type="InterPro" id="IPR011006">
    <property type="entry name" value="CheY-like_superfamily"/>
</dbReference>
<dbReference type="InterPro" id="IPR009057">
    <property type="entry name" value="Homeodomain-like_sf"/>
</dbReference>
<feature type="domain" description="HTH araC/xylS-type" evidence="5">
    <location>
        <begin position="484"/>
        <end position="581"/>
    </location>
</feature>
<dbReference type="InterPro" id="IPR018062">
    <property type="entry name" value="HTH_AraC-typ_CS"/>
</dbReference>
<dbReference type="Proteomes" id="UP001596989">
    <property type="component" value="Unassembled WGS sequence"/>
</dbReference>